<keyword evidence="4" id="KW-1185">Reference proteome</keyword>
<dbReference type="EMBL" id="LNIX01000010">
    <property type="protein sequence ID" value="OXA49316.1"/>
    <property type="molecule type" value="Genomic_DNA"/>
</dbReference>
<sequence>MQAAGSLRKRRRRNLAKVSGLGTVGYTENGDVFDIKQLYGGATETLPWAKPRGSIQSGRPTRVPYRPEEWSESRQSSASSRRSSSSIPEGYPPPGEPGSAKAERPCLLSKNAVSGLRQICIVGAMTWALPWRYDAKSRRVERWSPGVHRVWSVVWWLFYMQNTALLGFQFFAITRVPLDHGSYRPVFMSSWCLFWFIYSFCLNITMHIYRDKIRCYINTLIAFNEKNVQRYVLTLDGLGDHGRAILRCTLPANFFQLGCCCLLYYLMPYQPWYLTSYFYSPDNPRWWLIPGVIHEWIEAGQTISVFCLLAWVTVSHGNCVEFWLMEAHQNNETGYTIDQLRESHTAVELYRSLQVLTGLLNECISPLAFPLMKMINWTAVISCGYVMIRSMNQKFLDEFPAILTYPFGVIVCGSCGYGMLQMAAEMFDIATSFLNSWSQTRHKNLRRILTSCATLRINVGRFYFVTISTTITYFQKTFDYIIDCIITFP</sequence>
<feature type="transmembrane region" description="Helical" evidence="2">
    <location>
        <begin position="153"/>
        <end position="174"/>
    </location>
</feature>
<keyword evidence="2" id="KW-0812">Transmembrane</keyword>
<feature type="transmembrane region" description="Helical" evidence="2">
    <location>
        <begin position="367"/>
        <end position="388"/>
    </location>
</feature>
<keyword evidence="2" id="KW-0472">Membrane</keyword>
<evidence type="ECO:0000256" key="2">
    <source>
        <dbReference type="SAM" id="Phobius"/>
    </source>
</evidence>
<name>A0A226DYN0_FOLCA</name>
<dbReference type="OrthoDB" id="8268880at2759"/>
<organism evidence="3 4">
    <name type="scientific">Folsomia candida</name>
    <name type="common">Springtail</name>
    <dbReference type="NCBI Taxonomy" id="158441"/>
    <lineage>
        <taxon>Eukaryota</taxon>
        <taxon>Metazoa</taxon>
        <taxon>Ecdysozoa</taxon>
        <taxon>Arthropoda</taxon>
        <taxon>Hexapoda</taxon>
        <taxon>Collembola</taxon>
        <taxon>Entomobryomorpha</taxon>
        <taxon>Isotomoidea</taxon>
        <taxon>Isotomidae</taxon>
        <taxon>Proisotominae</taxon>
        <taxon>Folsomia</taxon>
    </lineage>
</organism>
<keyword evidence="2" id="KW-1133">Transmembrane helix</keyword>
<proteinExistence type="predicted"/>
<feature type="compositionally biased region" description="Low complexity" evidence="1">
    <location>
        <begin position="73"/>
        <end position="89"/>
    </location>
</feature>
<dbReference type="AlphaFoldDB" id="A0A226DYN0"/>
<reference evidence="3 4" key="1">
    <citation type="submission" date="2015-12" db="EMBL/GenBank/DDBJ databases">
        <title>The genome of Folsomia candida.</title>
        <authorList>
            <person name="Faddeeva A."/>
            <person name="Derks M.F."/>
            <person name="Anvar Y."/>
            <person name="Smit S."/>
            <person name="Van Straalen N."/>
            <person name="Roelofs D."/>
        </authorList>
    </citation>
    <scope>NUCLEOTIDE SEQUENCE [LARGE SCALE GENOMIC DNA]</scope>
    <source>
        <strain evidence="3 4">VU population</strain>
        <tissue evidence="3">Whole body</tissue>
    </source>
</reference>
<gene>
    <name evidence="3" type="ORF">Fcan01_15570</name>
</gene>
<comment type="caution">
    <text evidence="3">The sequence shown here is derived from an EMBL/GenBank/DDBJ whole genome shotgun (WGS) entry which is preliminary data.</text>
</comment>
<feature type="region of interest" description="Disordered" evidence="1">
    <location>
        <begin position="1"/>
        <end position="28"/>
    </location>
</feature>
<evidence type="ECO:0008006" key="5">
    <source>
        <dbReference type="Google" id="ProtNLM"/>
    </source>
</evidence>
<evidence type="ECO:0000256" key="1">
    <source>
        <dbReference type="SAM" id="MobiDB-lite"/>
    </source>
</evidence>
<dbReference type="Proteomes" id="UP000198287">
    <property type="component" value="Unassembled WGS sequence"/>
</dbReference>
<feature type="region of interest" description="Disordered" evidence="1">
    <location>
        <begin position="47"/>
        <end position="102"/>
    </location>
</feature>
<evidence type="ECO:0000313" key="3">
    <source>
        <dbReference type="EMBL" id="OXA49316.1"/>
    </source>
</evidence>
<feature type="transmembrane region" description="Helical" evidence="2">
    <location>
        <begin position="400"/>
        <end position="420"/>
    </location>
</feature>
<accession>A0A226DYN0</accession>
<protein>
    <recommendedName>
        <fullName evidence="5">Gustatory receptor</fullName>
    </recommendedName>
</protein>
<evidence type="ECO:0000313" key="4">
    <source>
        <dbReference type="Proteomes" id="UP000198287"/>
    </source>
</evidence>
<feature type="transmembrane region" description="Helical" evidence="2">
    <location>
        <begin position="186"/>
        <end position="209"/>
    </location>
</feature>